<proteinExistence type="predicted"/>
<dbReference type="InterPro" id="IPR001138">
    <property type="entry name" value="Zn2Cys6_DnaBD"/>
</dbReference>
<keyword evidence="4" id="KW-1185">Reference proteome</keyword>
<reference evidence="3 4" key="1">
    <citation type="submission" date="2016-07" db="EMBL/GenBank/DDBJ databases">
        <title>Pervasive Adenine N6-methylation of Active Genes in Fungi.</title>
        <authorList>
            <consortium name="DOE Joint Genome Institute"/>
            <person name="Mondo S.J."/>
            <person name="Dannebaum R.O."/>
            <person name="Kuo R.C."/>
            <person name="Labutti K."/>
            <person name="Haridas S."/>
            <person name="Kuo A."/>
            <person name="Salamov A."/>
            <person name="Ahrendt S.R."/>
            <person name="Lipzen A."/>
            <person name="Sullivan W."/>
            <person name="Andreopoulos W.B."/>
            <person name="Clum A."/>
            <person name="Lindquist E."/>
            <person name="Daum C."/>
            <person name="Ramamoorthy G.K."/>
            <person name="Gryganskyi A."/>
            <person name="Culley D."/>
            <person name="Magnuson J.K."/>
            <person name="James T.Y."/>
            <person name="O'Malley M.A."/>
            <person name="Stajich J.E."/>
            <person name="Spatafora J.W."/>
            <person name="Visel A."/>
            <person name="Grigoriev I.V."/>
        </authorList>
    </citation>
    <scope>NUCLEOTIDE SEQUENCE [LARGE SCALE GENOMIC DNA]</scope>
    <source>
        <strain evidence="3 4">JEL800</strain>
    </source>
</reference>
<dbReference type="GO" id="GO:0000981">
    <property type="term" value="F:DNA-binding transcription factor activity, RNA polymerase II-specific"/>
    <property type="evidence" value="ECO:0007669"/>
    <property type="project" value="InterPro"/>
</dbReference>
<evidence type="ECO:0000259" key="2">
    <source>
        <dbReference type="PROSITE" id="PS50048"/>
    </source>
</evidence>
<dbReference type="SMART" id="SM00066">
    <property type="entry name" value="GAL4"/>
    <property type="match status" value="1"/>
</dbReference>
<accession>A0A1Y2CIT2</accession>
<gene>
    <name evidence="3" type="ORF">BCR33DRAFT_783314</name>
</gene>
<feature type="domain" description="Zn(2)-C6 fungal-type" evidence="2">
    <location>
        <begin position="170"/>
        <end position="201"/>
    </location>
</feature>
<dbReference type="OrthoDB" id="1555531at2759"/>
<comment type="caution">
    <text evidence="3">The sequence shown here is derived from an EMBL/GenBank/DDBJ whole genome shotgun (WGS) entry which is preliminary data.</text>
</comment>
<dbReference type="PROSITE" id="PS50048">
    <property type="entry name" value="ZN2_CY6_FUNGAL_2"/>
    <property type="match status" value="1"/>
</dbReference>
<dbReference type="GO" id="GO:0008270">
    <property type="term" value="F:zinc ion binding"/>
    <property type="evidence" value="ECO:0007669"/>
    <property type="project" value="InterPro"/>
</dbReference>
<feature type="region of interest" description="Disordered" evidence="1">
    <location>
        <begin position="209"/>
        <end position="248"/>
    </location>
</feature>
<evidence type="ECO:0000313" key="3">
    <source>
        <dbReference type="EMBL" id="ORY46856.1"/>
    </source>
</evidence>
<evidence type="ECO:0000313" key="4">
    <source>
        <dbReference type="Proteomes" id="UP000193642"/>
    </source>
</evidence>
<dbReference type="CDD" id="cd00067">
    <property type="entry name" value="GAL4"/>
    <property type="match status" value="1"/>
</dbReference>
<dbReference type="STRING" id="329046.A0A1Y2CIT2"/>
<dbReference type="Proteomes" id="UP000193642">
    <property type="component" value="Unassembled WGS sequence"/>
</dbReference>
<evidence type="ECO:0000256" key="1">
    <source>
        <dbReference type="SAM" id="MobiDB-lite"/>
    </source>
</evidence>
<name>A0A1Y2CIT2_9FUNG</name>
<sequence length="440" mass="48537">MSIEDEVQEIETKFNMKGQVLAMAGSSTVTVTFKNNLDSLIDKVIFVITERGLYEQRTGDSGEGMKEDDELMDPHEKECLRAMDATTANIMLVLAALVQEEPAAQPMPPTGSFLESPVEPQHPDPIVAQSSLKRPRKASEKARAAIIPEVESDVSTPEVTPPKEPFRPKACQSCKDSHVSCGYVRPCKRCVRAGKGDECVDAIPKKRGRPTNESRLLEALEGIPPRIPKRRKTAPPKTASSKSSKKVVTDLERKLDQILTSVPVPEETLTPSASLNFDPISPESNDNANSKYHCLTPATPCSLEEIMSATAKQPEEDDLFNFCQDMPGIEYPSTQCTIDDVLDEANKMSPTKLSEPLLFPQVDPISVLNNDAFNGLGQMAMSETDQLFFDNYFNENPPTTEPTKPLVEQSESTVDNVDNLDFLLEEGVETLDELLTSLYE</sequence>
<protein>
    <recommendedName>
        <fullName evidence="2">Zn(2)-C6 fungal-type domain-containing protein</fullName>
    </recommendedName>
</protein>
<dbReference type="AlphaFoldDB" id="A0A1Y2CIT2"/>
<organism evidence="3 4">
    <name type="scientific">Rhizoclosmatium globosum</name>
    <dbReference type="NCBI Taxonomy" id="329046"/>
    <lineage>
        <taxon>Eukaryota</taxon>
        <taxon>Fungi</taxon>
        <taxon>Fungi incertae sedis</taxon>
        <taxon>Chytridiomycota</taxon>
        <taxon>Chytridiomycota incertae sedis</taxon>
        <taxon>Chytridiomycetes</taxon>
        <taxon>Chytridiales</taxon>
        <taxon>Chytriomycetaceae</taxon>
        <taxon>Rhizoclosmatium</taxon>
    </lineage>
</organism>
<dbReference type="EMBL" id="MCGO01000015">
    <property type="protein sequence ID" value="ORY46856.1"/>
    <property type="molecule type" value="Genomic_DNA"/>
</dbReference>
<feature type="region of interest" description="Disordered" evidence="1">
    <location>
        <begin position="104"/>
        <end position="169"/>
    </location>
</feature>